<dbReference type="SUPFAM" id="SSF46689">
    <property type="entry name" value="Homeodomain-like"/>
    <property type="match status" value="1"/>
</dbReference>
<dbReference type="EMBL" id="JAPWIS010000023">
    <property type="protein sequence ID" value="MCZ4588574.1"/>
    <property type="molecule type" value="Genomic_DNA"/>
</dbReference>
<dbReference type="Pfam" id="PF00440">
    <property type="entry name" value="TetR_N"/>
    <property type="match status" value="1"/>
</dbReference>
<dbReference type="Proteomes" id="UP001231166">
    <property type="component" value="Chromosome"/>
</dbReference>
<dbReference type="GO" id="GO:0003677">
    <property type="term" value="F:DNA binding"/>
    <property type="evidence" value="ECO:0007669"/>
    <property type="project" value="UniProtKB-KW"/>
</dbReference>
<dbReference type="InterPro" id="IPR001647">
    <property type="entry name" value="HTH_TetR"/>
</dbReference>
<proteinExistence type="predicted"/>
<accession>A0AAX3YLY2</accession>
<evidence type="ECO:0000313" key="4">
    <source>
        <dbReference type="EMBL" id="WLF50492.1"/>
    </source>
</evidence>
<name>A0AAX3YLY2_RHOOP</name>
<evidence type="ECO:0000313" key="3">
    <source>
        <dbReference type="EMBL" id="MCZ4588574.1"/>
    </source>
</evidence>
<dbReference type="RefSeq" id="WP_005574018.1">
    <property type="nucleotide sequence ID" value="NZ_CAJUXZ010000012.1"/>
</dbReference>
<reference evidence="3" key="1">
    <citation type="submission" date="2022-12" db="EMBL/GenBank/DDBJ databases">
        <authorList>
            <person name="Krivoruchko A.V."/>
            <person name="Elkin A."/>
        </authorList>
    </citation>
    <scope>NUCLEOTIDE SEQUENCE</scope>
    <source>
        <strain evidence="3">IEGM 249</strain>
    </source>
</reference>
<keyword evidence="5" id="KW-1185">Reference proteome</keyword>
<sequence length="62" mass="7078">MQRRVQLTRTTILARAAEQFDRHGYTHAALHEITGVSHATKGGLYFHFRSKRTSPGRRLTSV</sequence>
<evidence type="ECO:0000256" key="1">
    <source>
        <dbReference type="ARBA" id="ARBA00023125"/>
    </source>
</evidence>
<evidence type="ECO:0000313" key="6">
    <source>
        <dbReference type="Proteomes" id="UP001231166"/>
    </source>
</evidence>
<dbReference type="AlphaFoldDB" id="A0AAX3YLY2"/>
<keyword evidence="1" id="KW-0238">DNA-binding</keyword>
<organism evidence="4 6">
    <name type="scientific">Rhodococcus opacus</name>
    <name type="common">Nocardia opaca</name>
    <dbReference type="NCBI Taxonomy" id="37919"/>
    <lineage>
        <taxon>Bacteria</taxon>
        <taxon>Bacillati</taxon>
        <taxon>Actinomycetota</taxon>
        <taxon>Actinomycetes</taxon>
        <taxon>Mycobacteriales</taxon>
        <taxon>Nocardiaceae</taxon>
        <taxon>Rhodococcus</taxon>
    </lineage>
</organism>
<dbReference type="Gene3D" id="1.10.357.10">
    <property type="entry name" value="Tetracycline Repressor, domain 2"/>
    <property type="match status" value="1"/>
</dbReference>
<evidence type="ECO:0000313" key="5">
    <source>
        <dbReference type="Proteomes" id="UP001066327"/>
    </source>
</evidence>
<gene>
    <name evidence="3" type="ORF">O4328_33785</name>
    <name evidence="4" type="ORF">Q5707_16580</name>
</gene>
<protein>
    <submittedName>
        <fullName evidence="4">TetR family transcriptional regulator</fullName>
    </submittedName>
</protein>
<feature type="domain" description="HTH tetR-type" evidence="2">
    <location>
        <begin position="12"/>
        <end position="52"/>
    </location>
</feature>
<evidence type="ECO:0000259" key="2">
    <source>
        <dbReference type="Pfam" id="PF00440"/>
    </source>
</evidence>
<reference evidence="4" key="2">
    <citation type="submission" date="2023-07" db="EMBL/GenBank/DDBJ databases">
        <title>Genomic analysis of Rhodococcus opacus VOC-14 with glycol ethers degradation activity.</title>
        <authorList>
            <person name="Narkevich D.A."/>
            <person name="Hlushen A.M."/>
            <person name="Akhremchuk A.E."/>
            <person name="Sikolenko M.A."/>
            <person name="Valentovich L.N."/>
        </authorList>
    </citation>
    <scope>NUCLEOTIDE SEQUENCE</scope>
    <source>
        <strain evidence="4">VOC-14</strain>
    </source>
</reference>
<dbReference type="Proteomes" id="UP001066327">
    <property type="component" value="Unassembled WGS sequence"/>
</dbReference>
<dbReference type="EMBL" id="CP130953">
    <property type="protein sequence ID" value="WLF50492.1"/>
    <property type="molecule type" value="Genomic_DNA"/>
</dbReference>
<dbReference type="InterPro" id="IPR009057">
    <property type="entry name" value="Homeodomain-like_sf"/>
</dbReference>